<organism evidence="2 3">
    <name type="scientific">Flavobacterium beibuense F44-8</name>
    <dbReference type="NCBI Taxonomy" id="1406840"/>
    <lineage>
        <taxon>Bacteria</taxon>
        <taxon>Pseudomonadati</taxon>
        <taxon>Bacteroidota</taxon>
        <taxon>Flavobacteriia</taxon>
        <taxon>Flavobacteriales</taxon>
        <taxon>Flavobacteriaceae</taxon>
        <taxon>Flavobacterium</taxon>
    </lineage>
</organism>
<dbReference type="Pfam" id="PF12099">
    <property type="entry name" value="DUF3575"/>
    <property type="match status" value="1"/>
</dbReference>
<protein>
    <recommendedName>
        <fullName evidence="4">DUF3575 domain-containing protein</fullName>
    </recommendedName>
</protein>
<name>A0A0A2LVQ5_9FLAO</name>
<dbReference type="Proteomes" id="UP000030129">
    <property type="component" value="Unassembled WGS sequence"/>
</dbReference>
<accession>A0A0A2LVQ5</accession>
<dbReference type="AlphaFoldDB" id="A0A0A2LVQ5"/>
<keyword evidence="1" id="KW-0732">Signal</keyword>
<evidence type="ECO:0000256" key="1">
    <source>
        <dbReference type="SAM" id="SignalP"/>
    </source>
</evidence>
<feature type="chain" id="PRO_5002002466" description="DUF3575 domain-containing protein" evidence="1">
    <location>
        <begin position="19"/>
        <end position="182"/>
    </location>
</feature>
<keyword evidence="3" id="KW-1185">Reference proteome</keyword>
<evidence type="ECO:0008006" key="4">
    <source>
        <dbReference type="Google" id="ProtNLM"/>
    </source>
</evidence>
<gene>
    <name evidence="2" type="ORF">Q763_02250</name>
</gene>
<feature type="signal peptide" evidence="1">
    <location>
        <begin position="1"/>
        <end position="18"/>
    </location>
</feature>
<dbReference type="EMBL" id="JRLV01000003">
    <property type="protein sequence ID" value="KGO83411.1"/>
    <property type="molecule type" value="Genomic_DNA"/>
</dbReference>
<evidence type="ECO:0000313" key="2">
    <source>
        <dbReference type="EMBL" id="KGO83411.1"/>
    </source>
</evidence>
<dbReference type="eggNOG" id="ENOG503262N">
    <property type="taxonomic scope" value="Bacteria"/>
</dbReference>
<dbReference type="STRING" id="1406840.Q763_02250"/>
<proteinExistence type="predicted"/>
<reference evidence="2 3" key="1">
    <citation type="submission" date="2013-09" db="EMBL/GenBank/DDBJ databases">
        <authorList>
            <person name="Zeng Z."/>
            <person name="Chen C."/>
        </authorList>
    </citation>
    <scope>NUCLEOTIDE SEQUENCE [LARGE SCALE GENOMIC DNA]</scope>
    <source>
        <strain evidence="2 3">F44-8</strain>
    </source>
</reference>
<dbReference type="RefSeq" id="WP_035130771.1">
    <property type="nucleotide sequence ID" value="NZ_JRLV01000003.1"/>
</dbReference>
<dbReference type="InterPro" id="IPR021958">
    <property type="entry name" value="DUF3575"/>
</dbReference>
<sequence length="182" mass="21051">MKKILLSALLLTVTHSFSQTYFKFNAPTTLLGIPQIGIETSLAKKVTYQFDVLGSHWNSLNGAPFKTIMGISEFRYHFDENYKGFYVGGHFGASKFELQKWNYINSNKYQKGYALFFGFTIGYQIKINDKWMVDMFMGGGNQQAGYKGYYLGTDTRYEHVRNYNKSGEWLPYRGGIMFSYQL</sequence>
<evidence type="ECO:0000313" key="3">
    <source>
        <dbReference type="Proteomes" id="UP000030129"/>
    </source>
</evidence>
<comment type="caution">
    <text evidence="2">The sequence shown here is derived from an EMBL/GenBank/DDBJ whole genome shotgun (WGS) entry which is preliminary data.</text>
</comment>